<evidence type="ECO:0000313" key="1">
    <source>
        <dbReference type="EMBL" id="GGI50916.1"/>
    </source>
</evidence>
<dbReference type="CDD" id="cd19166">
    <property type="entry name" value="HemeO-bac"/>
    <property type="match status" value="1"/>
</dbReference>
<proteinExistence type="predicted"/>
<dbReference type="InterPro" id="IPR016053">
    <property type="entry name" value="Haem_Oase-like"/>
</dbReference>
<name>A0A917N1J0_9SPHI</name>
<dbReference type="RefSeq" id="WP_188416503.1">
    <property type="nucleotide sequence ID" value="NZ_BMDO01000005.1"/>
</dbReference>
<sequence length="189" mass="21301">MLADLLKKDTLSNHQQLEKILVARMKAIRSKQDYIDLLQLFYSYFGGLEKLIDRYLDKSIFPDYDQRRKSASLAHDINILGGTLQNLATGSALPAISNTLQAMAALYVIEGSTLGGRFISKMIAQQLHLTDNAGLSFFNSYGDNTETMWNIFKEALDKQGTSSQENEEVVTTANYTFARFKDWAQRTLA</sequence>
<keyword evidence="2" id="KW-1185">Reference proteome</keyword>
<accession>A0A917N1J0</accession>
<gene>
    <name evidence="1" type="ORF">GCM10011425_21280</name>
</gene>
<dbReference type="InterPro" id="IPR016084">
    <property type="entry name" value="Haem_Oase-like_multi-hlx"/>
</dbReference>
<dbReference type="Proteomes" id="UP000662074">
    <property type="component" value="Unassembled WGS sequence"/>
</dbReference>
<comment type="caution">
    <text evidence="1">The sequence shown here is derived from an EMBL/GenBank/DDBJ whole genome shotgun (WGS) entry which is preliminary data.</text>
</comment>
<evidence type="ECO:0000313" key="2">
    <source>
        <dbReference type="Proteomes" id="UP000662074"/>
    </source>
</evidence>
<dbReference type="SUPFAM" id="SSF48613">
    <property type="entry name" value="Heme oxygenase-like"/>
    <property type="match status" value="1"/>
</dbReference>
<reference evidence="1" key="1">
    <citation type="journal article" date="2014" name="Int. J. Syst. Evol. Microbiol.">
        <title>Complete genome sequence of Corynebacterium casei LMG S-19264T (=DSM 44701T), isolated from a smear-ripened cheese.</title>
        <authorList>
            <consortium name="US DOE Joint Genome Institute (JGI-PGF)"/>
            <person name="Walter F."/>
            <person name="Albersmeier A."/>
            <person name="Kalinowski J."/>
            <person name="Ruckert C."/>
        </authorList>
    </citation>
    <scope>NUCLEOTIDE SEQUENCE</scope>
    <source>
        <strain evidence="1">CCM 8711</strain>
    </source>
</reference>
<dbReference type="AlphaFoldDB" id="A0A917N1J0"/>
<protein>
    <submittedName>
        <fullName evidence="1">Heme oxygenase</fullName>
    </submittedName>
</protein>
<dbReference type="GO" id="GO:0004392">
    <property type="term" value="F:heme oxygenase (decyclizing) activity"/>
    <property type="evidence" value="ECO:0007669"/>
    <property type="project" value="InterPro"/>
</dbReference>
<dbReference type="EMBL" id="BMDO01000005">
    <property type="protein sequence ID" value="GGI50916.1"/>
    <property type="molecule type" value="Genomic_DNA"/>
</dbReference>
<dbReference type="Gene3D" id="1.20.910.10">
    <property type="entry name" value="Heme oxygenase-like"/>
    <property type="match status" value="1"/>
</dbReference>
<organism evidence="1 2">
    <name type="scientific">Mucilaginibacter galii</name>
    <dbReference type="NCBI Taxonomy" id="2005073"/>
    <lineage>
        <taxon>Bacteria</taxon>
        <taxon>Pseudomonadati</taxon>
        <taxon>Bacteroidota</taxon>
        <taxon>Sphingobacteriia</taxon>
        <taxon>Sphingobacteriales</taxon>
        <taxon>Sphingobacteriaceae</taxon>
        <taxon>Mucilaginibacter</taxon>
    </lineage>
</organism>
<dbReference type="Pfam" id="PF01126">
    <property type="entry name" value="Heme_oxygenase"/>
    <property type="match status" value="1"/>
</dbReference>
<reference evidence="1" key="2">
    <citation type="submission" date="2020-09" db="EMBL/GenBank/DDBJ databases">
        <authorList>
            <person name="Sun Q."/>
            <person name="Sedlacek I."/>
        </authorList>
    </citation>
    <scope>NUCLEOTIDE SEQUENCE</scope>
    <source>
        <strain evidence="1">CCM 8711</strain>
    </source>
</reference>
<dbReference type="GO" id="GO:0006788">
    <property type="term" value="P:heme oxidation"/>
    <property type="evidence" value="ECO:0007669"/>
    <property type="project" value="InterPro"/>
</dbReference>